<dbReference type="EMBL" id="UZWD01000004">
    <property type="protein sequence ID" value="VDS03111.1"/>
    <property type="molecule type" value="Genomic_DNA"/>
</dbReference>
<dbReference type="Proteomes" id="UP000268844">
    <property type="component" value="Unassembled WGS sequence"/>
</dbReference>
<reference evidence="3 4" key="1">
    <citation type="submission" date="2018-12" db="EMBL/GenBank/DDBJ databases">
        <authorList>
            <person name="Criscuolo A."/>
        </authorList>
    </citation>
    <scope>NUCLEOTIDE SEQUENCE [LARGE SCALE GENOMIC DNA]</scope>
    <source>
        <strain evidence="3">ACIP1116281</strain>
    </source>
</reference>
<sequence>MQNSGKGKFGRLASQGLALCAAALVLFVTLSPSHANESPVLPAPIPEAVAKLRLQPAIGPTAVPVRAGEQPLTEALLANYVKRQQELRSVDVTLAGPQPELNTELLMGYIARGSLGGGNTALSAIASFTEPAVPRPEPTVTPDLLAAYVESGYQPTAKRVEFADNERQCLAQAIYHEARGETATGQLAVANVIVNRARSSKFPSSLCGVVYQNADKGRYRCQFTFACDGRDDTPSERAAWSRSVALAGKVYAEYATGQEIGVLPRSALYYHTTAVRPSWASTFSRVAAVDSHIFYAP</sequence>
<dbReference type="InterPro" id="IPR011105">
    <property type="entry name" value="Cell_wall_hydrolase_SleB"/>
</dbReference>
<name>A0A3S5D356_9HYPH</name>
<dbReference type="InterPro" id="IPR042047">
    <property type="entry name" value="SleB_dom1"/>
</dbReference>
<protein>
    <submittedName>
        <fullName evidence="3">Spore cortex-lytic enzyme</fullName>
    </submittedName>
</protein>
<feature type="signal peptide" evidence="1">
    <location>
        <begin position="1"/>
        <end position="35"/>
    </location>
</feature>
<evidence type="ECO:0000313" key="3">
    <source>
        <dbReference type="EMBL" id="VDS03111.1"/>
    </source>
</evidence>
<keyword evidence="1" id="KW-0732">Signal</keyword>
<organism evidence="3 4">
    <name type="scientific">Devosia equisanguinis</name>
    <dbReference type="NCBI Taxonomy" id="2490941"/>
    <lineage>
        <taxon>Bacteria</taxon>
        <taxon>Pseudomonadati</taxon>
        <taxon>Pseudomonadota</taxon>
        <taxon>Alphaproteobacteria</taxon>
        <taxon>Hyphomicrobiales</taxon>
        <taxon>Devosiaceae</taxon>
        <taxon>Devosia</taxon>
    </lineage>
</organism>
<dbReference type="Gene3D" id="1.10.10.2520">
    <property type="entry name" value="Cell wall hydrolase SleB, domain 1"/>
    <property type="match status" value="1"/>
</dbReference>
<evidence type="ECO:0000256" key="1">
    <source>
        <dbReference type="SAM" id="SignalP"/>
    </source>
</evidence>
<feature type="chain" id="PRO_5018706512" evidence="1">
    <location>
        <begin position="36"/>
        <end position="297"/>
    </location>
</feature>
<gene>
    <name evidence="3" type="primary">sleB_1</name>
    <name evidence="3" type="ORF">DEVEQU_00231</name>
</gene>
<proteinExistence type="predicted"/>
<evidence type="ECO:0000259" key="2">
    <source>
        <dbReference type="Pfam" id="PF07486"/>
    </source>
</evidence>
<evidence type="ECO:0000313" key="4">
    <source>
        <dbReference type="Proteomes" id="UP000268844"/>
    </source>
</evidence>
<keyword evidence="4" id="KW-1185">Reference proteome</keyword>
<accession>A0A3S5D356</accession>
<dbReference type="AlphaFoldDB" id="A0A3S5D356"/>
<dbReference type="Pfam" id="PF07486">
    <property type="entry name" value="Hydrolase_2"/>
    <property type="match status" value="1"/>
</dbReference>
<feature type="domain" description="Cell wall hydrolase SleB" evidence="2">
    <location>
        <begin position="180"/>
        <end position="295"/>
    </location>
</feature>
<dbReference type="GO" id="GO:0016787">
    <property type="term" value="F:hydrolase activity"/>
    <property type="evidence" value="ECO:0007669"/>
    <property type="project" value="InterPro"/>
</dbReference>